<protein>
    <recommendedName>
        <fullName evidence="3">DUF4123 domain-containing protein</fullName>
    </recommendedName>
</protein>
<comment type="caution">
    <text evidence="1">The sequence shown here is derived from an EMBL/GenBank/DDBJ whole genome shotgun (WGS) entry which is preliminary data.</text>
</comment>
<dbReference type="EMBL" id="LGVG01000002">
    <property type="protein sequence ID" value="KNE29167.1"/>
    <property type="molecule type" value="Genomic_DNA"/>
</dbReference>
<proteinExistence type="predicted"/>
<dbReference type="RefSeq" id="WP_050445081.1">
    <property type="nucleotide sequence ID" value="NZ_LGVG01000002.1"/>
</dbReference>
<dbReference type="Proteomes" id="UP000037511">
    <property type="component" value="Unassembled WGS sequence"/>
</dbReference>
<sequence>MTAAVMPSLITERRHAADAIYLLVDPLADCAPEQPLSLASLTAAFGANALTTVARPDLAHTPSACPVLIRLADPGQEPAAAFIRQISQHALADVVHRKRYICGLLLSPFDADALAEHVAARCMEFSGSAVGGMSPWFEPLRLELLAASMSRESLGRRLWPIRTWMLPTSWGSFAIVNGAPGGPADASSAQADLLPTLARQTQHDAPLIATLLAAWRRSLQQPLAYAPRRWQGKTPLPPQAAAQAFRMIRQAREIGLTDNRDIIVLALHQETIHPRLLRYEPLRQALIHASPGGAAAVLAAYGDMAWQRIAHHLNLAETPS</sequence>
<dbReference type="AlphaFoldDB" id="A0AAW3IAM1"/>
<organism evidence="1 2">
    <name type="scientific">Achromobacter spanius</name>
    <dbReference type="NCBI Taxonomy" id="217203"/>
    <lineage>
        <taxon>Bacteria</taxon>
        <taxon>Pseudomonadati</taxon>
        <taxon>Pseudomonadota</taxon>
        <taxon>Betaproteobacteria</taxon>
        <taxon>Burkholderiales</taxon>
        <taxon>Alcaligenaceae</taxon>
        <taxon>Achromobacter</taxon>
    </lineage>
</organism>
<name>A0AAW3IAM1_9BURK</name>
<evidence type="ECO:0008006" key="3">
    <source>
        <dbReference type="Google" id="ProtNLM"/>
    </source>
</evidence>
<evidence type="ECO:0000313" key="1">
    <source>
        <dbReference type="EMBL" id="KNE29167.1"/>
    </source>
</evidence>
<gene>
    <name evidence="1" type="ORF">AFM18_02165</name>
</gene>
<reference evidence="1 2" key="1">
    <citation type="submission" date="2015-07" db="EMBL/GenBank/DDBJ databases">
        <title>Draft genome of Achromobacter spanius.</title>
        <authorList>
            <person name="Wang X."/>
        </authorList>
    </citation>
    <scope>NUCLEOTIDE SEQUENCE [LARGE SCALE GENOMIC DNA]</scope>
    <source>
        <strain evidence="1 2">CGMCC9173</strain>
    </source>
</reference>
<evidence type="ECO:0000313" key="2">
    <source>
        <dbReference type="Proteomes" id="UP000037511"/>
    </source>
</evidence>
<accession>A0AAW3IAM1</accession>